<evidence type="ECO:0000313" key="2">
    <source>
        <dbReference type="Proteomes" id="UP000627166"/>
    </source>
</evidence>
<comment type="caution">
    <text evidence="1">The sequence shown here is derived from an EMBL/GenBank/DDBJ whole genome shotgun (WGS) entry which is preliminary data.</text>
</comment>
<gene>
    <name evidence="1" type="ORF">H9637_06915</name>
</gene>
<name>A0ABR8YRC4_9CLOT</name>
<keyword evidence="2" id="KW-1185">Reference proteome</keyword>
<organism evidence="1 2">
    <name type="scientific">Clostridium faecium</name>
    <dbReference type="NCBI Taxonomy" id="2762223"/>
    <lineage>
        <taxon>Bacteria</taxon>
        <taxon>Bacillati</taxon>
        <taxon>Bacillota</taxon>
        <taxon>Clostridia</taxon>
        <taxon>Eubacteriales</taxon>
        <taxon>Clostridiaceae</taxon>
        <taxon>Clostridium</taxon>
    </lineage>
</organism>
<dbReference type="Proteomes" id="UP000627166">
    <property type="component" value="Unassembled WGS sequence"/>
</dbReference>
<dbReference type="RefSeq" id="WP_191739743.1">
    <property type="nucleotide sequence ID" value="NZ_JACSQB010000048.1"/>
</dbReference>
<dbReference type="EMBL" id="JACSQB010000048">
    <property type="protein sequence ID" value="MBD8046774.1"/>
    <property type="molecule type" value="Genomic_DNA"/>
</dbReference>
<evidence type="ECO:0008006" key="3">
    <source>
        <dbReference type="Google" id="ProtNLM"/>
    </source>
</evidence>
<accession>A0ABR8YRC4</accession>
<proteinExistence type="predicted"/>
<reference evidence="1 2" key="1">
    <citation type="submission" date="2020-08" db="EMBL/GenBank/DDBJ databases">
        <title>A Genomic Blueprint of the Chicken Gut Microbiome.</title>
        <authorList>
            <person name="Gilroy R."/>
            <person name="Ravi A."/>
            <person name="Getino M."/>
            <person name="Pursley I."/>
            <person name="Horton D.L."/>
            <person name="Alikhan N.-F."/>
            <person name="Baker D."/>
            <person name="Gharbi K."/>
            <person name="Hall N."/>
            <person name="Watson M."/>
            <person name="Adriaenssens E.M."/>
            <person name="Foster-Nyarko E."/>
            <person name="Jarju S."/>
            <person name="Secka A."/>
            <person name="Antonio M."/>
            <person name="Oren A."/>
            <person name="Chaudhuri R."/>
            <person name="La Ragione R.M."/>
            <person name="Hildebrand F."/>
            <person name="Pallen M.J."/>
        </authorList>
    </citation>
    <scope>NUCLEOTIDE SEQUENCE [LARGE SCALE GENOMIC DNA]</scope>
    <source>
        <strain evidence="1 2">N37</strain>
    </source>
</reference>
<evidence type="ECO:0000313" key="1">
    <source>
        <dbReference type="EMBL" id="MBD8046774.1"/>
    </source>
</evidence>
<sequence length="60" mass="6787">MYKKGDKVKIIDAMDIGYIGKIAIVEEVRATTPYCCTLNIDGKKGSWTNAWLFSMIEKVE</sequence>
<protein>
    <recommendedName>
        <fullName evidence="3">DUF2187 domain-containing protein</fullName>
    </recommendedName>
</protein>